<dbReference type="Proteomes" id="UP001283361">
    <property type="component" value="Unassembled WGS sequence"/>
</dbReference>
<accession>A0AAE1AUH6</accession>
<evidence type="ECO:0000313" key="1">
    <source>
        <dbReference type="EMBL" id="KAK3794167.1"/>
    </source>
</evidence>
<reference evidence="1" key="1">
    <citation type="journal article" date="2023" name="G3 (Bethesda)">
        <title>A reference genome for the long-term kleptoplast-retaining sea slug Elysia crispata morphotype clarki.</title>
        <authorList>
            <person name="Eastman K.E."/>
            <person name="Pendleton A.L."/>
            <person name="Shaikh M.A."/>
            <person name="Suttiyut T."/>
            <person name="Ogas R."/>
            <person name="Tomko P."/>
            <person name="Gavelis G."/>
            <person name="Widhalm J.R."/>
            <person name="Wisecaver J.H."/>
        </authorList>
    </citation>
    <scope>NUCLEOTIDE SEQUENCE</scope>
    <source>
        <strain evidence="1">ECLA1</strain>
    </source>
</reference>
<dbReference type="AlphaFoldDB" id="A0AAE1AUH6"/>
<comment type="caution">
    <text evidence="1">The sequence shown here is derived from an EMBL/GenBank/DDBJ whole genome shotgun (WGS) entry which is preliminary data.</text>
</comment>
<dbReference type="EMBL" id="JAWDGP010001132">
    <property type="protein sequence ID" value="KAK3794167.1"/>
    <property type="molecule type" value="Genomic_DNA"/>
</dbReference>
<organism evidence="1 2">
    <name type="scientific">Elysia crispata</name>
    <name type="common">lettuce slug</name>
    <dbReference type="NCBI Taxonomy" id="231223"/>
    <lineage>
        <taxon>Eukaryota</taxon>
        <taxon>Metazoa</taxon>
        <taxon>Spiralia</taxon>
        <taxon>Lophotrochozoa</taxon>
        <taxon>Mollusca</taxon>
        <taxon>Gastropoda</taxon>
        <taxon>Heterobranchia</taxon>
        <taxon>Euthyneura</taxon>
        <taxon>Panpulmonata</taxon>
        <taxon>Sacoglossa</taxon>
        <taxon>Placobranchoidea</taxon>
        <taxon>Plakobranchidae</taxon>
        <taxon>Elysia</taxon>
    </lineage>
</organism>
<sequence>ICIYRVVRASGVSLARDNGNTHRRTMPLTPCRIRLCLLTGSARDTSGQVRYPGD</sequence>
<feature type="non-terminal residue" evidence="1">
    <location>
        <position position="1"/>
    </location>
</feature>
<gene>
    <name evidence="1" type="ORF">RRG08_049568</name>
</gene>
<name>A0AAE1AUH6_9GAST</name>
<evidence type="ECO:0000313" key="2">
    <source>
        <dbReference type="Proteomes" id="UP001283361"/>
    </source>
</evidence>
<keyword evidence="2" id="KW-1185">Reference proteome</keyword>
<protein>
    <submittedName>
        <fullName evidence="1">Uncharacterized protein</fullName>
    </submittedName>
</protein>
<proteinExistence type="predicted"/>